<gene>
    <name evidence="1" type="ORF">MMAD_38580</name>
</gene>
<reference evidence="1 2" key="1">
    <citation type="journal article" date="2019" name="Emerg. Microbes Infect.">
        <title>Comprehensive subspecies identification of 175 nontuberculous mycobacteria species based on 7547 genomic profiles.</title>
        <authorList>
            <person name="Matsumoto Y."/>
            <person name="Kinjo T."/>
            <person name="Motooka D."/>
            <person name="Nabeya D."/>
            <person name="Jung N."/>
            <person name="Uechi K."/>
            <person name="Horii T."/>
            <person name="Iida T."/>
            <person name="Fujita J."/>
            <person name="Nakamura S."/>
        </authorList>
    </citation>
    <scope>NUCLEOTIDE SEQUENCE [LARGE SCALE GENOMIC DNA]</scope>
    <source>
        <strain evidence="1 2">JCM 13574</strain>
    </source>
</reference>
<dbReference type="Proteomes" id="UP000466517">
    <property type="component" value="Chromosome"/>
</dbReference>
<sequence>MRIVYRMVDHQSDPTPRATVVMIIDAGVGINRGRLRYEVEHLHYLPNPAGEPIHQSFISEERLHTTSWGAAGAGLELLVWAAATGAGGIIGGAAWDGLKAIALRIRNMHGLAFDSQPLNGQDAQHRALQMARAAWPDLGEPLTALSCHLDGDTATVALRAPDGSTFKAQPTMTASDAIGPIIRAYPDPPAQTGQS</sequence>
<evidence type="ECO:0000313" key="2">
    <source>
        <dbReference type="Proteomes" id="UP000466517"/>
    </source>
</evidence>
<dbReference type="AlphaFoldDB" id="A0A7I7XKC3"/>
<organism evidence="1 2">
    <name type="scientific">Mycolicibacterium madagascariense</name>
    <dbReference type="NCBI Taxonomy" id="212765"/>
    <lineage>
        <taxon>Bacteria</taxon>
        <taxon>Bacillati</taxon>
        <taxon>Actinomycetota</taxon>
        <taxon>Actinomycetes</taxon>
        <taxon>Mycobacteriales</taxon>
        <taxon>Mycobacteriaceae</taxon>
        <taxon>Mycolicibacterium</taxon>
    </lineage>
</organism>
<dbReference type="KEGG" id="mmag:MMAD_38580"/>
<proteinExistence type="predicted"/>
<accession>A0A7I7XKC3</accession>
<keyword evidence="2" id="KW-1185">Reference proteome</keyword>
<name>A0A7I7XKC3_9MYCO</name>
<dbReference type="RefSeq" id="WP_220100369.1">
    <property type="nucleotide sequence ID" value="NZ_AP022610.1"/>
</dbReference>
<dbReference type="EMBL" id="AP022610">
    <property type="protein sequence ID" value="BBZ29563.1"/>
    <property type="molecule type" value="Genomic_DNA"/>
</dbReference>
<protein>
    <submittedName>
        <fullName evidence="1">Uncharacterized protein</fullName>
    </submittedName>
</protein>
<evidence type="ECO:0000313" key="1">
    <source>
        <dbReference type="EMBL" id="BBZ29563.1"/>
    </source>
</evidence>